<proteinExistence type="predicted"/>
<dbReference type="RefSeq" id="XP_040690661.1">
    <property type="nucleotide sequence ID" value="XM_040831889.1"/>
</dbReference>
<evidence type="ECO:0000313" key="2">
    <source>
        <dbReference type="Proteomes" id="UP000184383"/>
    </source>
</evidence>
<dbReference type="GeneID" id="63747737"/>
<protein>
    <recommendedName>
        <fullName evidence="3">F-box domain-containing protein</fullName>
    </recommendedName>
</protein>
<dbReference type="Proteomes" id="UP000184383">
    <property type="component" value="Unassembled WGS sequence"/>
</dbReference>
<gene>
    <name evidence="1" type="ORF">ASPWEDRAFT_181920</name>
</gene>
<accession>A0A1L9RPV1</accession>
<dbReference type="VEuPathDB" id="FungiDB:ASPWEDRAFT_181920"/>
<dbReference type="EMBL" id="KV878211">
    <property type="protein sequence ID" value="OJJ36985.1"/>
    <property type="molecule type" value="Genomic_DNA"/>
</dbReference>
<dbReference type="Gene3D" id="3.80.10.10">
    <property type="entry name" value="Ribonuclease Inhibitor"/>
    <property type="match status" value="1"/>
</dbReference>
<dbReference type="AlphaFoldDB" id="A0A1L9RPV1"/>
<dbReference type="SUPFAM" id="SSF52047">
    <property type="entry name" value="RNI-like"/>
    <property type="match status" value="1"/>
</dbReference>
<dbReference type="OrthoDB" id="5139510at2759"/>
<organism evidence="1 2">
    <name type="scientific">Aspergillus wentii DTO 134E9</name>
    <dbReference type="NCBI Taxonomy" id="1073089"/>
    <lineage>
        <taxon>Eukaryota</taxon>
        <taxon>Fungi</taxon>
        <taxon>Dikarya</taxon>
        <taxon>Ascomycota</taxon>
        <taxon>Pezizomycotina</taxon>
        <taxon>Eurotiomycetes</taxon>
        <taxon>Eurotiomycetidae</taxon>
        <taxon>Eurotiales</taxon>
        <taxon>Aspergillaceae</taxon>
        <taxon>Aspergillus</taxon>
        <taxon>Aspergillus subgen. Cremei</taxon>
    </lineage>
</organism>
<name>A0A1L9RPV1_ASPWE</name>
<evidence type="ECO:0008006" key="3">
    <source>
        <dbReference type="Google" id="ProtNLM"/>
    </source>
</evidence>
<dbReference type="InterPro" id="IPR032675">
    <property type="entry name" value="LRR_dom_sf"/>
</dbReference>
<keyword evidence="2" id="KW-1185">Reference proteome</keyword>
<reference evidence="2" key="1">
    <citation type="journal article" date="2017" name="Genome Biol.">
        <title>Comparative genomics reveals high biological diversity and specific adaptations in the industrially and medically important fungal genus Aspergillus.</title>
        <authorList>
            <person name="de Vries R.P."/>
            <person name="Riley R."/>
            <person name="Wiebenga A."/>
            <person name="Aguilar-Osorio G."/>
            <person name="Amillis S."/>
            <person name="Uchima C.A."/>
            <person name="Anderluh G."/>
            <person name="Asadollahi M."/>
            <person name="Askin M."/>
            <person name="Barry K."/>
            <person name="Battaglia E."/>
            <person name="Bayram O."/>
            <person name="Benocci T."/>
            <person name="Braus-Stromeyer S.A."/>
            <person name="Caldana C."/>
            <person name="Canovas D."/>
            <person name="Cerqueira G.C."/>
            <person name="Chen F."/>
            <person name="Chen W."/>
            <person name="Choi C."/>
            <person name="Clum A."/>
            <person name="Dos Santos R.A."/>
            <person name="Damasio A.R."/>
            <person name="Diallinas G."/>
            <person name="Emri T."/>
            <person name="Fekete E."/>
            <person name="Flipphi M."/>
            <person name="Freyberg S."/>
            <person name="Gallo A."/>
            <person name="Gournas C."/>
            <person name="Habgood R."/>
            <person name="Hainaut M."/>
            <person name="Harispe M.L."/>
            <person name="Henrissat B."/>
            <person name="Hilden K.S."/>
            <person name="Hope R."/>
            <person name="Hossain A."/>
            <person name="Karabika E."/>
            <person name="Karaffa L."/>
            <person name="Karanyi Z."/>
            <person name="Krasevec N."/>
            <person name="Kuo A."/>
            <person name="Kusch H."/>
            <person name="LaButti K."/>
            <person name="Lagendijk E.L."/>
            <person name="Lapidus A."/>
            <person name="Levasseur A."/>
            <person name="Lindquist E."/>
            <person name="Lipzen A."/>
            <person name="Logrieco A.F."/>
            <person name="MacCabe A."/>
            <person name="Maekelae M.R."/>
            <person name="Malavazi I."/>
            <person name="Melin P."/>
            <person name="Meyer V."/>
            <person name="Mielnichuk N."/>
            <person name="Miskei M."/>
            <person name="Molnar A.P."/>
            <person name="Mule G."/>
            <person name="Ngan C.Y."/>
            <person name="Orejas M."/>
            <person name="Orosz E."/>
            <person name="Ouedraogo J.P."/>
            <person name="Overkamp K.M."/>
            <person name="Park H.-S."/>
            <person name="Perrone G."/>
            <person name="Piumi F."/>
            <person name="Punt P.J."/>
            <person name="Ram A.F."/>
            <person name="Ramon A."/>
            <person name="Rauscher S."/>
            <person name="Record E."/>
            <person name="Riano-Pachon D.M."/>
            <person name="Robert V."/>
            <person name="Roehrig J."/>
            <person name="Ruller R."/>
            <person name="Salamov A."/>
            <person name="Salih N.S."/>
            <person name="Samson R.A."/>
            <person name="Sandor E."/>
            <person name="Sanguinetti M."/>
            <person name="Schuetze T."/>
            <person name="Sepcic K."/>
            <person name="Shelest E."/>
            <person name="Sherlock G."/>
            <person name="Sophianopoulou V."/>
            <person name="Squina F.M."/>
            <person name="Sun H."/>
            <person name="Susca A."/>
            <person name="Todd R.B."/>
            <person name="Tsang A."/>
            <person name="Unkles S.E."/>
            <person name="van de Wiele N."/>
            <person name="van Rossen-Uffink D."/>
            <person name="Oliveira J.V."/>
            <person name="Vesth T.C."/>
            <person name="Visser J."/>
            <person name="Yu J.-H."/>
            <person name="Zhou M."/>
            <person name="Andersen M.R."/>
            <person name="Archer D.B."/>
            <person name="Baker S.E."/>
            <person name="Benoit I."/>
            <person name="Brakhage A.A."/>
            <person name="Braus G.H."/>
            <person name="Fischer R."/>
            <person name="Frisvad J.C."/>
            <person name="Goldman G.H."/>
            <person name="Houbraken J."/>
            <person name="Oakley B."/>
            <person name="Pocsi I."/>
            <person name="Scazzocchio C."/>
            <person name="Seiboth B."/>
            <person name="vanKuyk P.A."/>
            <person name="Wortman J."/>
            <person name="Dyer P.S."/>
            <person name="Grigoriev I.V."/>
        </authorList>
    </citation>
    <scope>NUCLEOTIDE SEQUENCE [LARGE SCALE GENOMIC DNA]</scope>
    <source>
        <strain evidence="2">DTO 134E9</strain>
    </source>
</reference>
<evidence type="ECO:0000313" key="1">
    <source>
        <dbReference type="EMBL" id="OJJ36985.1"/>
    </source>
</evidence>
<sequence length="437" mass="49941">MASKREESRCTCQPCVGTEAYIFRLPEEILAFIIELAAREIPDRHRERDRYSSFFIISLTVTCHAFNRIAVPLLYHTINIQVSSASGVTKCLHSTLKQKQTFARYCQELTIHVGDDEDDEKESVITCDIVGWSSCVKTLKMNTSPFRGTRPQRSRFLQIASRSMREITQLKIQAGKEDIQPREIMESVDMPSLRELSIDGLTSDEDFDDMDYKHGAAAFTSLTLSNYSITSRDLERLIKWPKALRHFHIDGISYFYQNLKLSNSIVYSTLLNHNDTLKTIDIGNVCYSDASPLFPASDFPELEALSLSRSAMEDDLKFSPTVADTLLAPKLKSFTLDCRWTDEEAECSPDFGADEEKWLRELIKEAITRKAALKKITIEYTSYWGGGNGVEYPWDRVDRLRNEMRPFGFEFVCEQPDWVEQLNTTSNGSTEDVVDVD</sequence>